<name>A0ABX1EX54_9PROT</name>
<sequence length="324" mass="34091">MTLAAALAAGAAQTQTQAQAQALAKLNVVAFAGASNLAIWAGQQQGIFARHGLEVALELTPNSRAMASDLYSGKYDLALTSVDNIVAYNEGQGEARLPGPSDFTAFFGVDDGMLSVMAAADVPDLAALRGKVVSVDAMTTGFAFVLREVLGQAGIADQVEWVAVGGGAQRLAALLEGKQAATLLNTPLDLAAEARGFRRLARGRDAVGAYQGIVAAARRGTLAAKRDQLIGFTRGFRESLVWLDANRAEAAGILTARANMPPPVAARAATALLDPERGIFRDLRIDEAGLRTVLRLRSKYAQPQKELTDIARYIDPSIRAATFG</sequence>
<evidence type="ECO:0000313" key="4">
    <source>
        <dbReference type="EMBL" id="NKE44672.1"/>
    </source>
</evidence>
<dbReference type="Pfam" id="PF13379">
    <property type="entry name" value="NMT1_2"/>
    <property type="match status" value="1"/>
</dbReference>
<evidence type="ECO:0000256" key="3">
    <source>
        <dbReference type="ARBA" id="ARBA00022729"/>
    </source>
</evidence>
<dbReference type="RefSeq" id="WP_168048867.1">
    <property type="nucleotide sequence ID" value="NZ_JAATJR010000002.1"/>
</dbReference>
<dbReference type="Proteomes" id="UP000765160">
    <property type="component" value="Unassembled WGS sequence"/>
</dbReference>
<reference evidence="4 5" key="1">
    <citation type="submission" date="2020-03" db="EMBL/GenBank/DDBJ databases">
        <title>Roseomonas selenitidurans sp. nov. isolated from soil.</title>
        <authorList>
            <person name="Liu H."/>
        </authorList>
    </citation>
    <scope>NUCLEOTIDE SEQUENCE [LARGE SCALE GENOMIC DNA]</scope>
    <source>
        <strain evidence="4 5">JCM 15073</strain>
    </source>
</reference>
<organism evidence="4 5">
    <name type="scientific">Falsiroseomonas frigidaquae</name>
    <dbReference type="NCBI Taxonomy" id="487318"/>
    <lineage>
        <taxon>Bacteria</taxon>
        <taxon>Pseudomonadati</taxon>
        <taxon>Pseudomonadota</taxon>
        <taxon>Alphaproteobacteria</taxon>
        <taxon>Acetobacterales</taxon>
        <taxon>Roseomonadaceae</taxon>
        <taxon>Falsiroseomonas</taxon>
    </lineage>
</organism>
<dbReference type="PANTHER" id="PTHR30024">
    <property type="entry name" value="ALIPHATIC SULFONATES-BINDING PROTEIN-RELATED"/>
    <property type="match status" value="1"/>
</dbReference>
<dbReference type="EMBL" id="JAAVTX010000002">
    <property type="protein sequence ID" value="NKE44672.1"/>
    <property type="molecule type" value="Genomic_DNA"/>
</dbReference>
<accession>A0ABX1EX54</accession>
<keyword evidence="3" id="KW-0732">Signal</keyword>
<comment type="subcellular location">
    <subcellularLocation>
        <location evidence="1">Periplasm</location>
    </subcellularLocation>
</comment>
<proteinExistence type="inferred from homology"/>
<dbReference type="SUPFAM" id="SSF53850">
    <property type="entry name" value="Periplasmic binding protein-like II"/>
    <property type="match status" value="1"/>
</dbReference>
<dbReference type="Gene3D" id="3.40.190.10">
    <property type="entry name" value="Periplasmic binding protein-like II"/>
    <property type="match status" value="2"/>
</dbReference>
<dbReference type="PANTHER" id="PTHR30024:SF47">
    <property type="entry name" value="TAURINE-BINDING PERIPLASMIC PROTEIN"/>
    <property type="match status" value="1"/>
</dbReference>
<evidence type="ECO:0000256" key="1">
    <source>
        <dbReference type="ARBA" id="ARBA00004418"/>
    </source>
</evidence>
<evidence type="ECO:0000313" key="5">
    <source>
        <dbReference type="Proteomes" id="UP000765160"/>
    </source>
</evidence>
<comment type="caution">
    <text evidence="4">The sequence shown here is derived from an EMBL/GenBank/DDBJ whole genome shotgun (WGS) entry which is preliminary data.</text>
</comment>
<protein>
    <submittedName>
        <fullName evidence="4">ABC transporter substrate-binding protein</fullName>
    </submittedName>
</protein>
<gene>
    <name evidence="4" type="ORF">HB662_07780</name>
</gene>
<evidence type="ECO:0000256" key="2">
    <source>
        <dbReference type="ARBA" id="ARBA00010742"/>
    </source>
</evidence>
<keyword evidence="5" id="KW-1185">Reference proteome</keyword>
<comment type="similarity">
    <text evidence="2">Belongs to the bacterial solute-binding protein SsuA/TauA family.</text>
</comment>